<feature type="transmembrane region" description="Helical" evidence="1">
    <location>
        <begin position="129"/>
        <end position="151"/>
    </location>
</feature>
<dbReference type="RefSeq" id="WP_269663244.1">
    <property type="nucleotide sequence ID" value="NZ_CP114413.1"/>
</dbReference>
<gene>
    <name evidence="2" type="ORF">STRCI_007277</name>
</gene>
<sequence>MTMPPRLRKLALIAHVTSSVGWFGAVLTFLALGVIGMTSPDAAVVRGVYLVMEPAAGYALAPLAFASLLTGVIQSLGTTWGLLRHYWVLFKLLINAVATGVLLIYLGTFRSMAHLAADPAAELSSVRNFSPVLHSVLALAVLLLAMILAVYKPRGVTPYGQRKQRAQR</sequence>
<feature type="transmembrane region" description="Helical" evidence="1">
    <location>
        <begin position="55"/>
        <end position="76"/>
    </location>
</feature>
<keyword evidence="1" id="KW-1133">Transmembrane helix</keyword>
<organism evidence="2 3">
    <name type="scientific">Streptomyces cinnabarinus</name>
    <dbReference type="NCBI Taxonomy" id="67287"/>
    <lineage>
        <taxon>Bacteria</taxon>
        <taxon>Bacillati</taxon>
        <taxon>Actinomycetota</taxon>
        <taxon>Actinomycetes</taxon>
        <taxon>Kitasatosporales</taxon>
        <taxon>Streptomycetaceae</taxon>
        <taxon>Streptomyces</taxon>
    </lineage>
</organism>
<reference evidence="2" key="1">
    <citation type="submission" date="2022-12" db="EMBL/GenBank/DDBJ databases">
        <authorList>
            <person name="Ruckert C."/>
            <person name="Busche T."/>
            <person name="Kalinowski J."/>
            <person name="Wittmann C."/>
        </authorList>
    </citation>
    <scope>NUCLEOTIDE SEQUENCE</scope>
    <source>
        <strain evidence="2">DSM 40467</strain>
    </source>
</reference>
<feature type="transmembrane region" description="Helical" evidence="1">
    <location>
        <begin position="88"/>
        <end position="109"/>
    </location>
</feature>
<keyword evidence="1" id="KW-0812">Transmembrane</keyword>
<name>A0ABY7KRN4_9ACTN</name>
<dbReference type="Proteomes" id="UP001164439">
    <property type="component" value="Chromosome"/>
</dbReference>
<accession>A0ABY7KRN4</accession>
<keyword evidence="3" id="KW-1185">Reference proteome</keyword>
<keyword evidence="1" id="KW-0472">Membrane</keyword>
<evidence type="ECO:0000313" key="3">
    <source>
        <dbReference type="Proteomes" id="UP001164439"/>
    </source>
</evidence>
<proteinExistence type="predicted"/>
<protein>
    <recommendedName>
        <fullName evidence="4">DUF2269 domain-containing protein</fullName>
    </recommendedName>
</protein>
<evidence type="ECO:0000256" key="1">
    <source>
        <dbReference type="SAM" id="Phobius"/>
    </source>
</evidence>
<feature type="transmembrane region" description="Helical" evidence="1">
    <location>
        <begin position="12"/>
        <end position="35"/>
    </location>
</feature>
<dbReference type="EMBL" id="CP114413">
    <property type="protein sequence ID" value="WAZ25762.1"/>
    <property type="molecule type" value="Genomic_DNA"/>
</dbReference>
<evidence type="ECO:0000313" key="2">
    <source>
        <dbReference type="EMBL" id="WAZ25762.1"/>
    </source>
</evidence>
<evidence type="ECO:0008006" key="4">
    <source>
        <dbReference type="Google" id="ProtNLM"/>
    </source>
</evidence>